<comment type="caution">
    <text evidence="2">The sequence shown here is derived from an EMBL/GenBank/DDBJ whole genome shotgun (WGS) entry which is preliminary data.</text>
</comment>
<organism evidence="2 3">
    <name type="scientific">Nitrolancea hollandica Lb</name>
    <dbReference type="NCBI Taxonomy" id="1129897"/>
    <lineage>
        <taxon>Bacteria</taxon>
        <taxon>Pseudomonadati</taxon>
        <taxon>Thermomicrobiota</taxon>
        <taxon>Thermomicrobia</taxon>
        <taxon>Sphaerobacterales</taxon>
        <taxon>Sphaerobacterineae</taxon>
        <taxon>Sphaerobacteraceae</taxon>
        <taxon>Nitrolancea</taxon>
    </lineage>
</organism>
<evidence type="ECO:0000313" key="3">
    <source>
        <dbReference type="Proteomes" id="UP000004221"/>
    </source>
</evidence>
<keyword evidence="3" id="KW-1185">Reference proteome</keyword>
<keyword evidence="1" id="KW-0732">Signal</keyword>
<sequence length="245" mass="26866">MKHVTLLVAGLLMAAAFVLAGCGQQPEPAGGQAAIDRFRQVGEARASGDANGVVRIGEQVVTLDDFREGVRIVETNLEYMKGEISKGSFDSSFLQEFVQLIERTGVQTVALGSLIQDRALYERAVANGFSATDQEVTARLERDRELFRVNPEVAQVNAYIEAVGQDRYWSELYPAVLRREMAIQKMWEATVTGITDQGSRDAKWNDVQKQAISSVSIEALAPGAIAPATVSNALAYLDKYRQLPR</sequence>
<protein>
    <recommendedName>
        <fullName evidence="4">Lipoprotein</fullName>
    </recommendedName>
</protein>
<dbReference type="Pfam" id="PF13624">
    <property type="entry name" value="SurA_N_3"/>
    <property type="match status" value="1"/>
</dbReference>
<dbReference type="AlphaFoldDB" id="I4EIQ7"/>
<evidence type="ECO:0000313" key="2">
    <source>
        <dbReference type="EMBL" id="CCF84569.1"/>
    </source>
</evidence>
<dbReference type="RefSeq" id="WP_008478811.1">
    <property type="nucleotide sequence ID" value="NZ_CAGS01000289.1"/>
</dbReference>
<dbReference type="EMBL" id="CAGS01000289">
    <property type="protein sequence ID" value="CCF84569.1"/>
    <property type="molecule type" value="Genomic_DNA"/>
</dbReference>
<name>I4EIQ7_9BACT</name>
<feature type="chain" id="PRO_5003689448" description="Lipoprotein" evidence="1">
    <location>
        <begin position="21"/>
        <end position="245"/>
    </location>
</feature>
<proteinExistence type="predicted"/>
<dbReference type="PROSITE" id="PS51257">
    <property type="entry name" value="PROKAR_LIPOPROTEIN"/>
    <property type="match status" value="1"/>
</dbReference>
<evidence type="ECO:0008006" key="4">
    <source>
        <dbReference type="Google" id="ProtNLM"/>
    </source>
</evidence>
<dbReference type="SUPFAM" id="SSF109998">
    <property type="entry name" value="Triger factor/SurA peptide-binding domain-like"/>
    <property type="match status" value="1"/>
</dbReference>
<accession>I4EIQ7</accession>
<dbReference type="InterPro" id="IPR027304">
    <property type="entry name" value="Trigger_fact/SurA_dom_sf"/>
</dbReference>
<feature type="signal peptide" evidence="1">
    <location>
        <begin position="1"/>
        <end position="20"/>
    </location>
</feature>
<evidence type="ECO:0000256" key="1">
    <source>
        <dbReference type="SAM" id="SignalP"/>
    </source>
</evidence>
<gene>
    <name evidence="2" type="ORF">NITHO_3590010</name>
</gene>
<dbReference type="Proteomes" id="UP000004221">
    <property type="component" value="Unassembled WGS sequence"/>
</dbReference>
<reference evidence="2 3" key="1">
    <citation type="journal article" date="2012" name="ISME J.">
        <title>Nitrification expanded: discovery, physiology and genomics of a nitrite-oxidizing bacterium from the phylum Chloroflexi.</title>
        <authorList>
            <person name="Sorokin D.Y."/>
            <person name="Lucker S."/>
            <person name="Vejmelkova D."/>
            <person name="Kostrikina N.A."/>
            <person name="Kleerebezem R."/>
            <person name="Rijpstra W.I."/>
            <person name="Damste J.S."/>
            <person name="Le Paslier D."/>
            <person name="Muyzer G."/>
            <person name="Wagner M."/>
            <person name="van Loosdrecht M.C."/>
            <person name="Daims H."/>
        </authorList>
    </citation>
    <scope>NUCLEOTIDE SEQUENCE [LARGE SCALE GENOMIC DNA]</scope>
    <source>
        <strain evidence="3">none</strain>
    </source>
</reference>